<accession>A0A495VY06</accession>
<feature type="transmembrane region" description="Helical" evidence="5">
    <location>
        <begin position="74"/>
        <end position="93"/>
    </location>
</feature>
<protein>
    <submittedName>
        <fullName evidence="6">Putative membrane protein YphA (DoxX/SURF4 family)</fullName>
    </submittedName>
</protein>
<dbReference type="GO" id="GO:0016020">
    <property type="term" value="C:membrane"/>
    <property type="evidence" value="ECO:0007669"/>
    <property type="project" value="UniProtKB-SubCell"/>
</dbReference>
<keyword evidence="3 5" id="KW-1133">Transmembrane helix</keyword>
<comment type="caution">
    <text evidence="6">The sequence shown here is derived from an EMBL/GenBank/DDBJ whole genome shotgun (WGS) entry which is preliminary data.</text>
</comment>
<feature type="transmembrane region" description="Helical" evidence="5">
    <location>
        <begin position="136"/>
        <end position="153"/>
    </location>
</feature>
<evidence type="ECO:0000313" key="7">
    <source>
        <dbReference type="Proteomes" id="UP000282084"/>
    </source>
</evidence>
<keyword evidence="7" id="KW-1185">Reference proteome</keyword>
<evidence type="ECO:0000256" key="3">
    <source>
        <dbReference type="ARBA" id="ARBA00022989"/>
    </source>
</evidence>
<name>A0A495VY06_9PSEU</name>
<keyword evidence="2 5" id="KW-0812">Transmembrane</keyword>
<dbReference type="OrthoDB" id="265224at2"/>
<evidence type="ECO:0000256" key="1">
    <source>
        <dbReference type="ARBA" id="ARBA00004141"/>
    </source>
</evidence>
<comment type="subcellular location">
    <subcellularLocation>
        <location evidence="1">Membrane</location>
        <topology evidence="1">Multi-pass membrane protein</topology>
    </subcellularLocation>
</comment>
<gene>
    <name evidence="6" type="ORF">C8E97_2927</name>
</gene>
<reference evidence="6 7" key="1">
    <citation type="submission" date="2018-10" db="EMBL/GenBank/DDBJ databases">
        <title>Sequencing the genomes of 1000 actinobacteria strains.</title>
        <authorList>
            <person name="Klenk H.-P."/>
        </authorList>
    </citation>
    <scope>NUCLEOTIDE SEQUENCE [LARGE SCALE GENOMIC DNA]</scope>
    <source>
        <strain evidence="6 7">DSM 43800</strain>
    </source>
</reference>
<feature type="transmembrane region" description="Helical" evidence="5">
    <location>
        <begin position="36"/>
        <end position="54"/>
    </location>
</feature>
<dbReference type="Proteomes" id="UP000282084">
    <property type="component" value="Unassembled WGS sequence"/>
</dbReference>
<organism evidence="6 7">
    <name type="scientific">Saccharothrix australiensis</name>
    <dbReference type="NCBI Taxonomy" id="2072"/>
    <lineage>
        <taxon>Bacteria</taxon>
        <taxon>Bacillati</taxon>
        <taxon>Actinomycetota</taxon>
        <taxon>Actinomycetes</taxon>
        <taxon>Pseudonocardiales</taxon>
        <taxon>Pseudonocardiaceae</taxon>
        <taxon>Saccharothrix</taxon>
    </lineage>
</organism>
<dbReference type="InterPro" id="IPR032808">
    <property type="entry name" value="DoxX"/>
</dbReference>
<evidence type="ECO:0000313" key="6">
    <source>
        <dbReference type="EMBL" id="RKT54311.1"/>
    </source>
</evidence>
<dbReference type="Pfam" id="PF07681">
    <property type="entry name" value="DoxX"/>
    <property type="match status" value="1"/>
</dbReference>
<proteinExistence type="predicted"/>
<evidence type="ECO:0000256" key="2">
    <source>
        <dbReference type="ARBA" id="ARBA00022692"/>
    </source>
</evidence>
<sequence>MSTTRDYEVEEVRPEPPPPTWWDRVEQGLRRFAPPALRVVIGLVFVWFGLLKVVDRSPVAELLSATLPFVPQGLLLPALGSVEVLLGAALVIGRFRRITLVVTGGHLAGTFLVFVTAPSLAWSDGNPLLLTADGEFVLKNLVLLCAVLMLLGHRRPDGR</sequence>
<dbReference type="RefSeq" id="WP_121005862.1">
    <property type="nucleotide sequence ID" value="NZ_RBXO01000001.1"/>
</dbReference>
<dbReference type="AlphaFoldDB" id="A0A495VY06"/>
<evidence type="ECO:0000256" key="4">
    <source>
        <dbReference type="ARBA" id="ARBA00023136"/>
    </source>
</evidence>
<evidence type="ECO:0000256" key="5">
    <source>
        <dbReference type="SAM" id="Phobius"/>
    </source>
</evidence>
<keyword evidence="4 5" id="KW-0472">Membrane</keyword>
<feature type="transmembrane region" description="Helical" evidence="5">
    <location>
        <begin position="100"/>
        <end position="121"/>
    </location>
</feature>
<dbReference type="EMBL" id="RBXO01000001">
    <property type="protein sequence ID" value="RKT54311.1"/>
    <property type="molecule type" value="Genomic_DNA"/>
</dbReference>